<dbReference type="SUPFAM" id="SSF111321">
    <property type="entry name" value="AF1104-like"/>
    <property type="match status" value="1"/>
</dbReference>
<dbReference type="InterPro" id="IPR014444">
    <property type="entry name" value="PH1575-like"/>
</dbReference>
<dbReference type="InterPro" id="IPR036075">
    <property type="entry name" value="ARMT-1-like_metal-bd_sf"/>
</dbReference>
<dbReference type="EMBL" id="PGCL01000002">
    <property type="protein sequence ID" value="TAJ44904.1"/>
    <property type="molecule type" value="Genomic_DNA"/>
</dbReference>
<dbReference type="Proteomes" id="UP000292580">
    <property type="component" value="Unassembled WGS sequence"/>
</dbReference>
<protein>
    <recommendedName>
        <fullName evidence="1">Damage-control phosphatase ARMT1-like metal-binding domain-containing protein</fullName>
    </recommendedName>
</protein>
<dbReference type="Gene3D" id="3.40.50.10880">
    <property type="entry name" value="Uncharacterised protein PF01937, DUF89, domain 3"/>
    <property type="match status" value="1"/>
</dbReference>
<evidence type="ECO:0000313" key="2">
    <source>
        <dbReference type="EMBL" id="TAJ44904.1"/>
    </source>
</evidence>
<dbReference type="Gene3D" id="1.10.285.20">
    <property type="entry name" value="Uncharacterised protein PF01937, DUF89, domain 2"/>
    <property type="match status" value="1"/>
</dbReference>
<keyword evidence="3" id="KW-1185">Reference proteome</keyword>
<feature type="domain" description="Damage-control phosphatase ARMT1-like metal-binding" evidence="1">
    <location>
        <begin position="5"/>
        <end position="280"/>
    </location>
</feature>
<gene>
    <name evidence="2" type="ORF">CUJ86_06375</name>
</gene>
<evidence type="ECO:0000259" key="1">
    <source>
        <dbReference type="Pfam" id="PF01937"/>
    </source>
</evidence>
<dbReference type="InterPro" id="IPR002791">
    <property type="entry name" value="ARMT1-like_metal-bd"/>
</dbReference>
<dbReference type="Gene3D" id="1.10.8.380">
    <property type="entry name" value="Uncharacterised protein PF01937, DUF89, domain 1"/>
    <property type="match status" value="1"/>
</dbReference>
<dbReference type="OrthoDB" id="359165at2157"/>
<accession>A0A483CUB7</accession>
<dbReference type="AlphaFoldDB" id="A0A483CUB7"/>
<sequence length="285" mass="31271">MQFQPRCRECLLSRVEYEAGLILDDPVRIMEIRKAAESVLEGGQQQRVPAPVLASAVHRCAYDLIGCDDPYLRLKERDNAEALVAADAIGPELLTFHDHVLAAVLGNTFDYGVASHHVTRDYLSFFSAGRRQGLAIDDTDRVLPLCRRVVYIADNCGEIVFDRLLIRYLKSMGSDVTFVVRGAPILNDATIADALALGLDAVADRLTTTTRGERELGVNLDLIPEDLADALERCTLVIAKGMANYESLTDYNDILPVVHLMAVKCETIAEMTGVPKGSAVALLRE</sequence>
<organism evidence="2 3">
    <name type="scientific">Methanofollis fontis</name>
    <dbReference type="NCBI Taxonomy" id="2052832"/>
    <lineage>
        <taxon>Archaea</taxon>
        <taxon>Methanobacteriati</taxon>
        <taxon>Methanobacteriota</taxon>
        <taxon>Stenosarchaea group</taxon>
        <taxon>Methanomicrobia</taxon>
        <taxon>Methanomicrobiales</taxon>
        <taxon>Methanomicrobiaceae</taxon>
        <taxon>Methanofollis</taxon>
    </lineage>
</organism>
<proteinExistence type="predicted"/>
<dbReference type="PIRSF" id="PIRSF006593">
    <property type="entry name" value="UCP006593"/>
    <property type="match status" value="1"/>
</dbReference>
<dbReference type="Pfam" id="PF01937">
    <property type="entry name" value="ARMT1-like_dom"/>
    <property type="match status" value="1"/>
</dbReference>
<evidence type="ECO:0000313" key="3">
    <source>
        <dbReference type="Proteomes" id="UP000292580"/>
    </source>
</evidence>
<reference evidence="2 3" key="1">
    <citation type="submission" date="2017-11" db="EMBL/GenBank/DDBJ databases">
        <title>Isolation and Characterization of Methanofollis Species from Methane Seep Offshore SW Taiwan.</title>
        <authorList>
            <person name="Teng N.-H."/>
            <person name="Lai M.-C."/>
            <person name="Chen S.-C."/>
        </authorList>
    </citation>
    <scope>NUCLEOTIDE SEQUENCE [LARGE SCALE GENOMIC DNA]</scope>
    <source>
        <strain evidence="2 3">FWC-SCC2</strain>
    </source>
</reference>
<comment type="caution">
    <text evidence="2">The sequence shown here is derived from an EMBL/GenBank/DDBJ whole genome shotgun (WGS) entry which is preliminary data.</text>
</comment>
<dbReference type="RefSeq" id="WP_130646716.1">
    <property type="nucleotide sequence ID" value="NZ_PGCL01000002.1"/>
</dbReference>
<name>A0A483CUB7_9EURY</name>